<evidence type="ECO:0000256" key="4">
    <source>
        <dbReference type="ARBA" id="ARBA00011870"/>
    </source>
</evidence>
<sequence length="159" mass="17835">MNRSLAARVISLSRDMMFAPVLVAGILGLLVGTAVPMCLLTEYTLYVEKQECDYCVAINTTICMGFCFSRDSNMKELLGPRFLIQRSCTYQNVEYRTAVLPGCAPHADSHFTYPIAHSCHCSMCNTRSDECAHKTRFSAAKCSKPVRHLYPYPGQNDYI</sequence>
<evidence type="ECO:0000256" key="10">
    <source>
        <dbReference type="ARBA" id="ARBA00039483"/>
    </source>
</evidence>
<dbReference type="GO" id="GO:0031762">
    <property type="term" value="F:follicle-stimulating hormone receptor binding"/>
    <property type="evidence" value="ECO:0007669"/>
    <property type="project" value="UniProtKB-ARBA"/>
</dbReference>
<dbReference type="GO" id="GO:0010628">
    <property type="term" value="P:positive regulation of gene expression"/>
    <property type="evidence" value="ECO:0007669"/>
    <property type="project" value="UniProtKB-ARBA"/>
</dbReference>
<dbReference type="GO" id="GO:2000866">
    <property type="term" value="P:positive regulation of estradiol secretion"/>
    <property type="evidence" value="ECO:0007669"/>
    <property type="project" value="UniProtKB-ARBA"/>
</dbReference>
<dbReference type="PROSITE" id="PS00261">
    <property type="entry name" value="GLYCO_HORMONE_BETA_1"/>
    <property type="match status" value="1"/>
</dbReference>
<comment type="function">
    <text evidence="1">Involved in gametogenesis and steroidogenesis.</text>
</comment>
<name>A0A2D0RY55_ICTPU</name>
<evidence type="ECO:0000256" key="11">
    <source>
        <dbReference type="ARBA" id="ARBA00042284"/>
    </source>
</evidence>
<comment type="subunit">
    <text evidence="9">Heterodimer of a common alpha chain and a unique beta chain which confers biological specificity to thyrotropin, lutropin, follitropin and gonadotropin.</text>
</comment>
<dbReference type="Proteomes" id="UP000221080">
    <property type="component" value="Chromosome 11"/>
</dbReference>
<evidence type="ECO:0000256" key="7">
    <source>
        <dbReference type="ARBA" id="ARBA00023157"/>
    </source>
</evidence>
<evidence type="ECO:0000256" key="2">
    <source>
        <dbReference type="ARBA" id="ARBA00004613"/>
    </source>
</evidence>
<dbReference type="SUPFAM" id="SSF57501">
    <property type="entry name" value="Cystine-knot cytokines"/>
    <property type="match status" value="1"/>
</dbReference>
<protein>
    <recommendedName>
        <fullName evidence="10">Thyrotropin subunit beta</fullName>
    </recommendedName>
    <alternativeName>
        <fullName evidence="11">Thyroid-stimulating hormone subunit beta</fullName>
    </alternativeName>
    <alternativeName>
        <fullName evidence="12">Thyrotropin beta chain</fullName>
    </alternativeName>
</protein>
<dbReference type="Pfam" id="PF00007">
    <property type="entry name" value="Cys_knot"/>
    <property type="match status" value="1"/>
</dbReference>
<dbReference type="OMA" id="MCLPTEF"/>
<evidence type="ECO:0000256" key="1">
    <source>
        <dbReference type="ARBA" id="ARBA00003920"/>
    </source>
</evidence>
<dbReference type="RefSeq" id="XP_017335429.1">
    <property type="nucleotide sequence ID" value="XM_017479940.3"/>
</dbReference>
<dbReference type="GO" id="GO:0005615">
    <property type="term" value="C:extracellular space"/>
    <property type="evidence" value="ECO:0007669"/>
    <property type="project" value="TreeGrafter"/>
</dbReference>
<comment type="subcellular location">
    <subcellularLocation>
        <location evidence="2">Secreted</location>
    </subcellularLocation>
</comment>
<keyword evidence="5" id="KW-0964">Secreted</keyword>
<comment type="subunit">
    <text evidence="4">Heterodimer of an alpha and a beta chain.</text>
</comment>
<dbReference type="KEGG" id="ipu:108271948"/>
<dbReference type="GO" id="GO:0005737">
    <property type="term" value="C:cytoplasm"/>
    <property type="evidence" value="ECO:0007669"/>
    <property type="project" value="TreeGrafter"/>
</dbReference>
<evidence type="ECO:0000313" key="15">
    <source>
        <dbReference type="RefSeq" id="XP_017335429.1"/>
    </source>
</evidence>
<keyword evidence="14" id="KW-1185">Reference proteome</keyword>
<evidence type="ECO:0000256" key="8">
    <source>
        <dbReference type="ARBA" id="ARBA00023180"/>
    </source>
</evidence>
<evidence type="ECO:0000256" key="5">
    <source>
        <dbReference type="ARBA" id="ARBA00022525"/>
    </source>
</evidence>
<keyword evidence="7" id="KW-1015">Disulfide bond</keyword>
<organism evidence="14 15">
    <name type="scientific">Ictalurus punctatus</name>
    <name type="common">Channel catfish</name>
    <name type="synonym">Silurus punctatus</name>
    <dbReference type="NCBI Taxonomy" id="7998"/>
    <lineage>
        <taxon>Eukaryota</taxon>
        <taxon>Metazoa</taxon>
        <taxon>Chordata</taxon>
        <taxon>Craniata</taxon>
        <taxon>Vertebrata</taxon>
        <taxon>Euteleostomi</taxon>
        <taxon>Actinopterygii</taxon>
        <taxon>Neopterygii</taxon>
        <taxon>Teleostei</taxon>
        <taxon>Ostariophysi</taxon>
        <taxon>Siluriformes</taxon>
        <taxon>Ictaluridae</taxon>
        <taxon>Ictalurus</taxon>
    </lineage>
</organism>
<dbReference type="GeneID" id="108271948"/>
<dbReference type="AlphaFoldDB" id="A0A2D0RY55"/>
<keyword evidence="8" id="KW-0325">Glycoprotein</keyword>
<gene>
    <name evidence="15" type="primary">tshba</name>
</gene>
<dbReference type="CDD" id="cd00069">
    <property type="entry name" value="GHB_like"/>
    <property type="match status" value="1"/>
</dbReference>
<evidence type="ECO:0000313" key="14">
    <source>
        <dbReference type="Proteomes" id="UP000221080"/>
    </source>
</evidence>
<dbReference type="CTD" id="353223"/>
<dbReference type="GO" id="GO:0007186">
    <property type="term" value="P:G protein-coupled receptor signaling pathway"/>
    <property type="evidence" value="ECO:0007669"/>
    <property type="project" value="TreeGrafter"/>
</dbReference>
<proteinExistence type="inferred from homology"/>
<dbReference type="GO" id="GO:2000836">
    <property type="term" value="P:positive regulation of androgen secretion"/>
    <property type="evidence" value="ECO:0007669"/>
    <property type="project" value="UniProtKB-ARBA"/>
</dbReference>
<comment type="similarity">
    <text evidence="3">Belongs to the glycoprotein hormones subunit beta family.</text>
</comment>
<dbReference type="InterPro" id="IPR018245">
    <property type="entry name" value="Gonadotropin_bsu_CS"/>
</dbReference>
<evidence type="ECO:0000256" key="3">
    <source>
        <dbReference type="ARBA" id="ARBA00006552"/>
    </source>
</evidence>
<dbReference type="FunFam" id="2.10.90.10:FF:000007">
    <property type="entry name" value="Luteinizing hormone beta subunit"/>
    <property type="match status" value="1"/>
</dbReference>
<evidence type="ECO:0000256" key="9">
    <source>
        <dbReference type="ARBA" id="ARBA00038688"/>
    </source>
</evidence>
<evidence type="ECO:0000256" key="6">
    <source>
        <dbReference type="ARBA" id="ARBA00022702"/>
    </source>
</evidence>
<reference evidence="14" key="1">
    <citation type="journal article" date="2016" name="Nat. Commun.">
        <title>The channel catfish genome sequence provides insights into the evolution of scale formation in teleosts.</title>
        <authorList>
            <person name="Liu Z."/>
            <person name="Liu S."/>
            <person name="Yao J."/>
            <person name="Bao L."/>
            <person name="Zhang J."/>
            <person name="Li Y."/>
            <person name="Jiang C."/>
            <person name="Sun L."/>
            <person name="Wang R."/>
            <person name="Zhang Y."/>
            <person name="Zhou T."/>
            <person name="Zeng Q."/>
            <person name="Fu Q."/>
            <person name="Gao S."/>
            <person name="Li N."/>
            <person name="Koren S."/>
            <person name="Jiang Y."/>
            <person name="Zimin A."/>
            <person name="Xu P."/>
            <person name="Phillippy A.M."/>
            <person name="Geng X."/>
            <person name="Song L."/>
            <person name="Sun F."/>
            <person name="Li C."/>
            <person name="Wang X."/>
            <person name="Chen A."/>
            <person name="Jin Y."/>
            <person name="Yuan Z."/>
            <person name="Yang Y."/>
            <person name="Tan S."/>
            <person name="Peatman E."/>
            <person name="Lu J."/>
            <person name="Qin Z."/>
            <person name="Dunham R."/>
            <person name="Li Z."/>
            <person name="Sonstegard T."/>
            <person name="Feng J."/>
            <person name="Danzmann R.G."/>
            <person name="Schroeder S."/>
            <person name="Scheffler B."/>
            <person name="Duke M.V."/>
            <person name="Ballard L."/>
            <person name="Kucuktas H."/>
            <person name="Kaltenboeck L."/>
            <person name="Liu H."/>
            <person name="Armbruster J."/>
            <person name="Xie Y."/>
            <person name="Kirby M.L."/>
            <person name="Tian Y."/>
            <person name="Flanagan M.E."/>
            <person name="Mu W."/>
            <person name="Waldbieser G.C."/>
        </authorList>
    </citation>
    <scope>NUCLEOTIDE SEQUENCE [LARGE SCALE GENOMIC DNA]</scope>
    <source>
        <strain evidence="14">SDA103</strain>
    </source>
</reference>
<evidence type="ECO:0000256" key="12">
    <source>
        <dbReference type="ARBA" id="ARBA00042931"/>
    </source>
</evidence>
<dbReference type="PANTHER" id="PTHR11515:SF5">
    <property type="entry name" value="THYROTROPIN SUBUNIT BETA"/>
    <property type="match status" value="1"/>
</dbReference>
<accession>A0A2D0RY55</accession>
<feature type="domain" description="Glycoprotein hormone subunit beta" evidence="13">
    <location>
        <begin position="36"/>
        <end position="135"/>
    </location>
</feature>
<keyword evidence="6" id="KW-0372">Hormone</keyword>
<dbReference type="STRING" id="7998.ENSIPUP00000035022"/>
<dbReference type="GO" id="GO:0005179">
    <property type="term" value="F:hormone activity"/>
    <property type="evidence" value="ECO:0007669"/>
    <property type="project" value="UniProtKB-KW"/>
</dbReference>
<dbReference type="OrthoDB" id="8866353at2759"/>
<dbReference type="InterPro" id="IPR001545">
    <property type="entry name" value="Gonadotropin_bsu"/>
</dbReference>
<dbReference type="InterPro" id="IPR029034">
    <property type="entry name" value="Cystine-knot_cytokine"/>
</dbReference>
<dbReference type="Gene3D" id="2.10.90.10">
    <property type="entry name" value="Cystine-knot cytokines"/>
    <property type="match status" value="1"/>
</dbReference>
<dbReference type="PANTHER" id="PTHR11515">
    <property type="entry name" value="GLYCOPROTEIN HORMONE BETA CHAIN"/>
    <property type="match status" value="1"/>
</dbReference>
<dbReference type="InterPro" id="IPR006208">
    <property type="entry name" value="Glyco_hormone_CN"/>
</dbReference>
<dbReference type="SMART" id="SM00068">
    <property type="entry name" value="GHB"/>
    <property type="match status" value="1"/>
</dbReference>
<reference evidence="15" key="2">
    <citation type="submission" date="2025-08" db="UniProtKB">
        <authorList>
            <consortium name="RefSeq"/>
        </authorList>
    </citation>
    <scope>IDENTIFICATION</scope>
    <source>
        <tissue evidence="15">Blood</tissue>
    </source>
</reference>
<evidence type="ECO:0000259" key="13">
    <source>
        <dbReference type="Pfam" id="PF00007"/>
    </source>
</evidence>